<dbReference type="EMBL" id="GBEZ01009288">
    <property type="protein sequence ID" value="JAC76290.1"/>
    <property type="molecule type" value="Transcribed_RNA"/>
</dbReference>
<protein>
    <recommendedName>
        <fullName evidence="2">PLAC8 family protein</fullName>
    </recommendedName>
</protein>
<dbReference type="PANTHER" id="PTHR15907">
    <property type="entry name" value="DUF614 FAMILY PROTEIN-RELATED"/>
    <property type="match status" value="1"/>
</dbReference>
<dbReference type="InterPro" id="IPR006461">
    <property type="entry name" value="PLAC_motif_containing"/>
</dbReference>
<organism evidence="1">
    <name type="scientific">Tetraselmis sp. GSL018</name>
    <dbReference type="NCBI Taxonomy" id="582737"/>
    <lineage>
        <taxon>Eukaryota</taxon>
        <taxon>Viridiplantae</taxon>
        <taxon>Chlorophyta</taxon>
        <taxon>core chlorophytes</taxon>
        <taxon>Chlorodendrophyceae</taxon>
        <taxon>Chlorodendrales</taxon>
        <taxon>Chlorodendraceae</taxon>
        <taxon>Tetraselmis</taxon>
    </lineage>
</organism>
<accession>A0A061S042</accession>
<evidence type="ECO:0008006" key="2">
    <source>
        <dbReference type="Google" id="ProtNLM"/>
    </source>
</evidence>
<name>A0A061S042_9CHLO</name>
<dbReference type="Pfam" id="PF04749">
    <property type="entry name" value="PLAC8"/>
    <property type="match status" value="1"/>
</dbReference>
<sequence>MAAEEQCLLPKHGNCYLEETATGFPLELPVAGLPLDSSPDSFGSLPFKTGLFDLFSDFDLCCYAMFCTPCLYGYNVRQLKELEGDTTASCLGPCASLVCASSATQCLASNAVGALALAAVGGAYAAPAAAAGAVHFSSGFGQVAGGCVSASVTSSARTALRRKFGLGRDARLSDFWLHFWCGPCAIAQEARELRRYMAEAAVAQGQRSREKIETLAPQVQDMAPGAPPPKTCALELLPETGPP</sequence>
<dbReference type="AlphaFoldDB" id="A0A061S042"/>
<evidence type="ECO:0000313" key="1">
    <source>
        <dbReference type="EMBL" id="JAC76290.1"/>
    </source>
</evidence>
<reference evidence="1" key="1">
    <citation type="submission" date="2014-05" db="EMBL/GenBank/DDBJ databases">
        <title>The transcriptome of the halophilic microalga Tetraselmis sp. GSL018 isolated from the Great Salt Lake, Utah.</title>
        <authorList>
            <person name="Jinkerson R.E."/>
            <person name="D'Adamo S."/>
            <person name="Posewitz M.C."/>
        </authorList>
    </citation>
    <scope>NUCLEOTIDE SEQUENCE</scope>
    <source>
        <strain evidence="1">GSL018</strain>
    </source>
</reference>
<gene>
    <name evidence="1" type="ORF">TSPGSL018_20574</name>
</gene>
<proteinExistence type="predicted"/>
<dbReference type="NCBIfam" id="TIGR01571">
    <property type="entry name" value="A_thal_Cys_rich"/>
    <property type="match status" value="1"/>
</dbReference>